<dbReference type="Proteomes" id="UP001156836">
    <property type="component" value="Unassembled WGS sequence"/>
</dbReference>
<evidence type="ECO:0000313" key="2">
    <source>
        <dbReference type="EMBL" id="GLS04175.1"/>
    </source>
</evidence>
<comment type="caution">
    <text evidence="2">The sequence shown here is derived from an EMBL/GenBank/DDBJ whole genome shotgun (WGS) entry which is preliminary data.</text>
</comment>
<evidence type="ECO:0000256" key="1">
    <source>
        <dbReference type="SAM" id="Phobius"/>
    </source>
</evidence>
<accession>A0ABQ6BSJ3</accession>
<reference evidence="3" key="1">
    <citation type="journal article" date="2019" name="Int. J. Syst. Evol. Microbiol.">
        <title>The Global Catalogue of Microorganisms (GCM) 10K type strain sequencing project: providing services to taxonomists for standard genome sequencing and annotation.</title>
        <authorList>
            <consortium name="The Broad Institute Genomics Platform"/>
            <consortium name="The Broad Institute Genome Sequencing Center for Infectious Disease"/>
            <person name="Wu L."/>
            <person name="Ma J."/>
        </authorList>
    </citation>
    <scope>NUCLEOTIDE SEQUENCE [LARGE SCALE GENOMIC DNA]</scope>
    <source>
        <strain evidence="3">NBRC 104970</strain>
    </source>
</reference>
<keyword evidence="1" id="KW-0472">Membrane</keyword>
<keyword evidence="3" id="KW-1185">Reference proteome</keyword>
<keyword evidence="1" id="KW-0812">Transmembrane</keyword>
<sequence>MSRQQVLHRFSEGAAAWLVGGVAAGVAVSLHGAVADVAAALGVVALIAGGWRFGLGLHVWRRALRSHDGRCARCGGATEFCPTNCYVRYYRCPHCDLG</sequence>
<keyword evidence="1" id="KW-1133">Transmembrane helix</keyword>
<organism evidence="2 3">
    <name type="scientific">Chitiniphilus shinanonensis</name>
    <dbReference type="NCBI Taxonomy" id="553088"/>
    <lineage>
        <taxon>Bacteria</taxon>
        <taxon>Pseudomonadati</taxon>
        <taxon>Pseudomonadota</taxon>
        <taxon>Betaproteobacteria</taxon>
        <taxon>Neisseriales</taxon>
        <taxon>Chitinibacteraceae</taxon>
        <taxon>Chitiniphilus</taxon>
    </lineage>
</organism>
<feature type="transmembrane region" description="Helical" evidence="1">
    <location>
        <begin position="37"/>
        <end position="60"/>
    </location>
</feature>
<gene>
    <name evidence="2" type="ORF">GCM10007860_13210</name>
</gene>
<name>A0ABQ6BSJ3_9NEIS</name>
<evidence type="ECO:0000313" key="3">
    <source>
        <dbReference type="Proteomes" id="UP001156836"/>
    </source>
</evidence>
<proteinExistence type="predicted"/>
<feature type="transmembrane region" description="Helical" evidence="1">
    <location>
        <begin position="12"/>
        <end position="31"/>
    </location>
</feature>
<dbReference type="EMBL" id="BSOZ01000014">
    <property type="protein sequence ID" value="GLS04175.1"/>
    <property type="molecule type" value="Genomic_DNA"/>
</dbReference>
<protein>
    <submittedName>
        <fullName evidence="2">Uncharacterized protein</fullName>
    </submittedName>
</protein>